<keyword evidence="1" id="KW-0677">Repeat</keyword>
<dbReference type="KEGG" id="tsin:OXH18_03795"/>
<dbReference type="Proteomes" id="UP001163152">
    <property type="component" value="Chromosome"/>
</dbReference>
<keyword evidence="2" id="KW-0472">Membrane</keyword>
<dbReference type="PANTHER" id="PTHR47485">
    <property type="entry name" value="THYLAKOID LUMENAL 17.4 KDA PROTEIN, CHLOROPLASTIC"/>
    <property type="match status" value="1"/>
</dbReference>
<dbReference type="Pfam" id="PF00805">
    <property type="entry name" value="Pentapeptide"/>
    <property type="match status" value="1"/>
</dbReference>
<dbReference type="SUPFAM" id="SSF141571">
    <property type="entry name" value="Pentapeptide repeat-like"/>
    <property type="match status" value="1"/>
</dbReference>
<proteinExistence type="predicted"/>
<dbReference type="AlphaFoldDB" id="A0A9E8ZD77"/>
<keyword evidence="2" id="KW-1133">Transmembrane helix</keyword>
<evidence type="ECO:0000256" key="2">
    <source>
        <dbReference type="SAM" id="Phobius"/>
    </source>
</evidence>
<gene>
    <name evidence="3" type="ORF">OXH18_03795</name>
</gene>
<name>A0A9E8ZD77_9CYAN</name>
<feature type="transmembrane region" description="Helical" evidence="2">
    <location>
        <begin position="102"/>
        <end position="122"/>
    </location>
</feature>
<dbReference type="EMBL" id="CP113797">
    <property type="protein sequence ID" value="WAL61134.1"/>
    <property type="molecule type" value="Genomic_DNA"/>
</dbReference>
<feature type="transmembrane region" description="Helical" evidence="2">
    <location>
        <begin position="29"/>
        <end position="51"/>
    </location>
</feature>
<sequence length="366" mass="39300">MKAAVELTILFAIALTVVGWLAGNTGVSLIGTGIALILSTAVIGRVGLPALRNVLTPSQWRSTAAHLGIVVASSGLFLMSPIGQRAIATFWQLDWQKVSTLGSILGALGQILIAMLAVYVSWQQYVISKDLTIRSNTITQQQTIDAYFDGIAELMLTEDGLLEDFPMERAIAEGRTAAILSSIDASGKAKVLRFLSRSGLITPLKRDQLLGRPILDGRGVYSEDRQAGLRVIHLGVMLAGADLAGTDLRWTDLSDINLIRANLSHCDLVRANLARSILSEACFAGADLHRVRFFYGKSTTATPRTAIHQPNYANGEFTGAVIEGADFTGAKRLSPAQRYYCCAWGGPKTRSTIPGGCEGIPDRLES</sequence>
<dbReference type="Gene3D" id="2.160.20.80">
    <property type="entry name" value="E3 ubiquitin-protein ligase SopA"/>
    <property type="match status" value="1"/>
</dbReference>
<dbReference type="PANTHER" id="PTHR47485:SF1">
    <property type="entry name" value="THYLAKOID LUMENAL 17.4 KDA PROTEIN, CHLOROPLASTIC"/>
    <property type="match status" value="1"/>
</dbReference>
<evidence type="ECO:0000313" key="4">
    <source>
        <dbReference type="Proteomes" id="UP001163152"/>
    </source>
</evidence>
<keyword evidence="2" id="KW-0812">Transmembrane</keyword>
<dbReference type="RefSeq" id="WP_268611087.1">
    <property type="nucleotide sequence ID" value="NZ_CP113797.1"/>
</dbReference>
<feature type="transmembrane region" description="Helical" evidence="2">
    <location>
        <begin position="7"/>
        <end position="23"/>
    </location>
</feature>
<protein>
    <submittedName>
        <fullName evidence="3">Pentapeptide repeat-containing protein</fullName>
    </submittedName>
</protein>
<evidence type="ECO:0000256" key="1">
    <source>
        <dbReference type="ARBA" id="ARBA00022737"/>
    </source>
</evidence>
<feature type="transmembrane region" description="Helical" evidence="2">
    <location>
        <begin position="63"/>
        <end position="82"/>
    </location>
</feature>
<organism evidence="3 4">
    <name type="scientific">Thermocoleostomius sinensis A174</name>
    <dbReference type="NCBI Taxonomy" id="2016057"/>
    <lineage>
        <taxon>Bacteria</taxon>
        <taxon>Bacillati</taxon>
        <taxon>Cyanobacteriota</taxon>
        <taxon>Cyanophyceae</taxon>
        <taxon>Oculatellales</taxon>
        <taxon>Oculatellaceae</taxon>
        <taxon>Thermocoleostomius</taxon>
    </lineage>
</organism>
<evidence type="ECO:0000313" key="3">
    <source>
        <dbReference type="EMBL" id="WAL61134.1"/>
    </source>
</evidence>
<accession>A0A9E8ZD77</accession>
<reference evidence="3" key="1">
    <citation type="submission" date="2022-12" db="EMBL/GenBank/DDBJ databases">
        <title>Polyphasic identification of a Novel Hot-Spring Cyanobacterium Ocullathermofonsia sinensis gen nov. sp. nov. and Genomic Insights on its Adaptations to the Thermal Habitat.</title>
        <authorList>
            <person name="Daroch M."/>
            <person name="Tang J."/>
            <person name="Jiang Y."/>
        </authorList>
    </citation>
    <scope>NUCLEOTIDE SEQUENCE</scope>
    <source>
        <strain evidence="3">PKUAC-SCTA174</strain>
    </source>
</reference>
<dbReference type="InterPro" id="IPR001646">
    <property type="entry name" value="5peptide_repeat"/>
</dbReference>
<keyword evidence="4" id="KW-1185">Reference proteome</keyword>